<protein>
    <submittedName>
        <fullName evidence="1">Uncharacterized protein</fullName>
    </submittedName>
</protein>
<organism evidence="1 2">
    <name type="scientific">Chlamydomonas eustigma</name>
    <dbReference type="NCBI Taxonomy" id="1157962"/>
    <lineage>
        <taxon>Eukaryota</taxon>
        <taxon>Viridiplantae</taxon>
        <taxon>Chlorophyta</taxon>
        <taxon>core chlorophytes</taxon>
        <taxon>Chlorophyceae</taxon>
        <taxon>CS clade</taxon>
        <taxon>Chlamydomonadales</taxon>
        <taxon>Chlamydomonadaceae</taxon>
        <taxon>Chlamydomonas</taxon>
    </lineage>
</organism>
<sequence length="254" mass="28025">MVKGNADRRRELARLRCEEQRAELERRALGPEFATPAEARARLLSDAKSKGSDESDLFGWVIITSEERDYSRNKSFCESYFRTGVPATRSPDSSNVNLGGLAAYDVTQGCLPAMQPLPLRTCDAGGKMVYDRTVRRAVRQPQILMFIEWEGHLVFDFANPRVYAKYCEREEAKTVAVMQEGVAEVSEGGCSTANGAPQNDEENGASQRLFVSSFDTDGRIVSLVFEHERLDGLIQLEEDKGVSSNAEGGGAAED</sequence>
<dbReference type="EMBL" id="BEGY01000048">
    <property type="protein sequence ID" value="GAX80028.1"/>
    <property type="molecule type" value="Genomic_DNA"/>
</dbReference>
<dbReference type="OrthoDB" id="2096632at2759"/>
<name>A0A250XAC1_9CHLO</name>
<gene>
    <name evidence="1" type="ORF">CEUSTIGMA_g7467.t1</name>
</gene>
<keyword evidence="2" id="KW-1185">Reference proteome</keyword>
<evidence type="ECO:0000313" key="1">
    <source>
        <dbReference type="EMBL" id="GAX80028.1"/>
    </source>
</evidence>
<comment type="caution">
    <text evidence="1">The sequence shown here is derived from an EMBL/GenBank/DDBJ whole genome shotgun (WGS) entry which is preliminary data.</text>
</comment>
<accession>A0A250XAC1</accession>
<proteinExistence type="predicted"/>
<dbReference type="AlphaFoldDB" id="A0A250XAC1"/>
<evidence type="ECO:0000313" key="2">
    <source>
        <dbReference type="Proteomes" id="UP000232323"/>
    </source>
</evidence>
<dbReference type="Proteomes" id="UP000232323">
    <property type="component" value="Unassembled WGS sequence"/>
</dbReference>
<reference evidence="1 2" key="1">
    <citation type="submission" date="2017-08" db="EMBL/GenBank/DDBJ databases">
        <title>Acidophilic green algal genome provides insights into adaptation to an acidic environment.</title>
        <authorList>
            <person name="Hirooka S."/>
            <person name="Hirose Y."/>
            <person name="Kanesaki Y."/>
            <person name="Higuchi S."/>
            <person name="Fujiwara T."/>
            <person name="Onuma R."/>
            <person name="Era A."/>
            <person name="Ohbayashi R."/>
            <person name="Uzuka A."/>
            <person name="Nozaki H."/>
            <person name="Yoshikawa H."/>
            <person name="Miyagishima S.Y."/>
        </authorList>
    </citation>
    <scope>NUCLEOTIDE SEQUENCE [LARGE SCALE GENOMIC DNA]</scope>
    <source>
        <strain evidence="1 2">NIES-2499</strain>
    </source>
</reference>